<evidence type="ECO:0000256" key="1">
    <source>
        <dbReference type="SAM" id="MobiDB-lite"/>
    </source>
</evidence>
<reference evidence="4" key="1">
    <citation type="submission" date="2016-10" db="EMBL/GenBank/DDBJ databases">
        <authorList>
            <person name="Varghese N."/>
            <person name="Submissions S."/>
        </authorList>
    </citation>
    <scope>NUCLEOTIDE SEQUENCE [LARGE SCALE GENOMIC DNA]</scope>
    <source>
        <strain evidence="4">CGMCC 4.3568</strain>
    </source>
</reference>
<dbReference type="RefSeq" id="WP_005456801.1">
    <property type="nucleotide sequence ID" value="NZ_FOKG01000034.1"/>
</dbReference>
<name>A0A1I1CMJ9_9PSEU</name>
<protein>
    <submittedName>
        <fullName evidence="3">Cro/C1-type HTH DNA-binding domain-containing protein</fullName>
    </submittedName>
</protein>
<dbReference type="OrthoDB" id="3626437at2"/>
<dbReference type="STRING" id="490629.SAMN05216266_13412"/>
<accession>A0A1I1CMJ9</accession>
<keyword evidence="3" id="KW-0238">DNA-binding</keyword>
<sequence>MNAVSRQGPDEQNDDVQVRQPRYEWRLRELMAVRKNWYTTTKLIPELRKYGFEFDRSSIYRLVSTERPPKMPIELILALCKILDCRFEDLAVEVEPQSATEEPARRGPRPAVPDMPLLSADFFDAES</sequence>
<evidence type="ECO:0000313" key="3">
    <source>
        <dbReference type="EMBL" id="SFB63266.1"/>
    </source>
</evidence>
<dbReference type="EMBL" id="FOKG01000034">
    <property type="protein sequence ID" value="SFB63266.1"/>
    <property type="molecule type" value="Genomic_DNA"/>
</dbReference>
<gene>
    <name evidence="3" type="ORF">SAMN05216266_13412</name>
</gene>
<evidence type="ECO:0000313" key="4">
    <source>
        <dbReference type="Proteomes" id="UP000243799"/>
    </source>
</evidence>
<dbReference type="GO" id="GO:0003677">
    <property type="term" value="F:DNA binding"/>
    <property type="evidence" value="ECO:0007669"/>
    <property type="project" value="UniProtKB-KW"/>
</dbReference>
<dbReference type="AlphaFoldDB" id="A0A1I1CMJ9"/>
<dbReference type="Pfam" id="PF13443">
    <property type="entry name" value="HTH_26"/>
    <property type="match status" value="1"/>
</dbReference>
<dbReference type="InterPro" id="IPR001387">
    <property type="entry name" value="Cro/C1-type_HTH"/>
</dbReference>
<dbReference type="Proteomes" id="UP000243799">
    <property type="component" value="Unassembled WGS sequence"/>
</dbReference>
<feature type="domain" description="HTH cro/C1-type" evidence="2">
    <location>
        <begin position="26"/>
        <end position="91"/>
    </location>
</feature>
<feature type="region of interest" description="Disordered" evidence="1">
    <location>
        <begin position="96"/>
        <end position="116"/>
    </location>
</feature>
<keyword evidence="4" id="KW-1185">Reference proteome</keyword>
<proteinExistence type="predicted"/>
<organism evidence="3 4">
    <name type="scientific">Amycolatopsis marina</name>
    <dbReference type="NCBI Taxonomy" id="490629"/>
    <lineage>
        <taxon>Bacteria</taxon>
        <taxon>Bacillati</taxon>
        <taxon>Actinomycetota</taxon>
        <taxon>Actinomycetes</taxon>
        <taxon>Pseudonocardiales</taxon>
        <taxon>Pseudonocardiaceae</taxon>
        <taxon>Amycolatopsis</taxon>
    </lineage>
</organism>
<evidence type="ECO:0000259" key="2">
    <source>
        <dbReference type="Pfam" id="PF13443"/>
    </source>
</evidence>